<name>A0A369JWL7_HYPMA</name>
<evidence type="ECO:0000256" key="9">
    <source>
        <dbReference type="ARBA" id="ARBA00022989"/>
    </source>
</evidence>
<accession>A0A369JWL7</accession>
<dbReference type="STRING" id="39966.A0A369JWL7"/>
<keyword evidence="16" id="KW-1185">Reference proteome</keyword>
<feature type="transmembrane region" description="Helical" evidence="14">
    <location>
        <begin position="387"/>
        <end position="406"/>
    </location>
</feature>
<evidence type="ECO:0000256" key="12">
    <source>
        <dbReference type="ARBA" id="ARBA00049506"/>
    </source>
</evidence>
<feature type="transmembrane region" description="Helical" evidence="14">
    <location>
        <begin position="272"/>
        <end position="293"/>
    </location>
</feature>
<comment type="function">
    <text evidence="11 14">Dol-P-Man:Man(5)GlcNAc(2)-PP-Dol alpha-1,3-mannosyltransferase that operates in the biosynthetic pathway of dolichol-linked oligosaccharides, the glycan precursors employed in protein asparagine (N)-glycosylation. The assembly of dolichol-linked oligosaccharides begins on the cytosolic side of the endoplasmic reticulum membrane and finishes in its lumen. The sequential addition of sugars to dolichol pyrophosphate produces dolichol-linked oligosaccharides containing fourteen sugars, including two GlcNAcs, nine mannoses and three glucoses. Once assembled, the oligosaccharide is transferred from the lipid to nascent proteins by oligosaccharyltransferases. In the lumen of the endoplasmic reticulum, adds the first dolichyl beta-D-mannosyl phosphate derived mannose in an alpha-1,3 linkage to Man(5)GlcNAc(2)-PP-dolichol to produce Man(6)GlcNAc(2)-PP-dolichol.</text>
</comment>
<comment type="similarity">
    <text evidence="13">Belongs to the glycosyltransferase ALG3 family.</text>
</comment>
<protein>
    <recommendedName>
        <fullName evidence="4 14">Dol-P-Man:Man(5)GlcNAc(2)-PP-Dol alpha-1,3-mannosyltransferase</fullName>
        <ecNumber evidence="3 14">2.4.1.258</ecNumber>
    </recommendedName>
    <alternativeName>
        <fullName evidence="14">Dol-P-Man-dependent alpha(1-3)-mannosyltransferase</fullName>
    </alternativeName>
</protein>
<evidence type="ECO:0000256" key="11">
    <source>
        <dbReference type="ARBA" id="ARBA00044743"/>
    </source>
</evidence>
<keyword evidence="9 14" id="KW-1133">Transmembrane helix</keyword>
<evidence type="ECO:0000313" key="16">
    <source>
        <dbReference type="Proteomes" id="UP000076154"/>
    </source>
</evidence>
<evidence type="ECO:0000256" key="4">
    <source>
        <dbReference type="ARBA" id="ARBA00015561"/>
    </source>
</evidence>
<dbReference type="Pfam" id="PF05208">
    <property type="entry name" value="ALG3"/>
    <property type="match status" value="1"/>
</dbReference>
<dbReference type="UniPathway" id="UPA00378"/>
<dbReference type="OrthoDB" id="20028at2759"/>
<feature type="transmembrane region" description="Helical" evidence="14">
    <location>
        <begin position="314"/>
        <end position="339"/>
    </location>
</feature>
<comment type="pathway">
    <text evidence="2 14">Protein modification; protein glycosylation.</text>
</comment>
<evidence type="ECO:0000256" key="14">
    <source>
        <dbReference type="RuleBase" id="RU364047"/>
    </source>
</evidence>
<dbReference type="Proteomes" id="UP000076154">
    <property type="component" value="Unassembled WGS sequence"/>
</dbReference>
<evidence type="ECO:0000313" key="15">
    <source>
        <dbReference type="EMBL" id="RDB24043.1"/>
    </source>
</evidence>
<organism evidence="15 16">
    <name type="scientific">Hypsizygus marmoreus</name>
    <name type="common">White beech mushroom</name>
    <name type="synonym">Agaricus marmoreus</name>
    <dbReference type="NCBI Taxonomy" id="39966"/>
    <lineage>
        <taxon>Eukaryota</taxon>
        <taxon>Fungi</taxon>
        <taxon>Dikarya</taxon>
        <taxon>Basidiomycota</taxon>
        <taxon>Agaricomycotina</taxon>
        <taxon>Agaricomycetes</taxon>
        <taxon>Agaricomycetidae</taxon>
        <taxon>Agaricales</taxon>
        <taxon>Tricholomatineae</taxon>
        <taxon>Lyophyllaceae</taxon>
        <taxon>Hypsizygus</taxon>
    </lineage>
</organism>
<dbReference type="FunCoup" id="A0A369JWL7">
    <property type="interactions" value="462"/>
</dbReference>
<reference evidence="15" key="1">
    <citation type="submission" date="2018-04" db="EMBL/GenBank/DDBJ databases">
        <title>Whole genome sequencing of Hypsizygus marmoreus.</title>
        <authorList>
            <person name="Choi I.-G."/>
            <person name="Min B."/>
            <person name="Kim J.-G."/>
            <person name="Kim S."/>
            <person name="Oh Y.-L."/>
            <person name="Kong W.-S."/>
            <person name="Park H."/>
            <person name="Jeong J."/>
            <person name="Song E.-S."/>
        </authorList>
    </citation>
    <scope>NUCLEOTIDE SEQUENCE [LARGE SCALE GENOMIC DNA]</scope>
    <source>
        <strain evidence="15">51987-8</strain>
    </source>
</reference>
<keyword evidence="5 14" id="KW-0328">Glycosyltransferase</keyword>
<dbReference type="InterPro" id="IPR007873">
    <property type="entry name" value="Glycosyltransferase_ALG3"/>
</dbReference>
<comment type="subcellular location">
    <subcellularLocation>
        <location evidence="1 14">Endoplasmic reticulum membrane</location>
        <topology evidence="1 14">Multi-pass membrane protein</topology>
    </subcellularLocation>
</comment>
<keyword evidence="6 14" id="KW-0808">Transferase</keyword>
<sequence length="422" mass="47669">MSTQDGLSFRRPVQAVTSILTDPNYFWTLAFLVILGDAVLTELIIRFIPYTEIDWETYMVQTEVFLKGQHNYSMITGPTGPLVYPAGHVRIHKILHDITDSGRNIERAQHIYGALYVATLTLTCAIYRRARTIPNWVILLLPLSKRLHSIFVLRLFNDCWAALAVHGAILLYQGGLDDTATFLFAAALSVKMSILLYLPGLLVILFKRRGLFSTCRHLMTMVAVQTLLASPFLAEDFWAYVNSAFDLSRVFLYKWTVNWRFVDEKIFLSRQWALGLLVGHVSVLVLFGLFKWCRDDGGVWRVLDRGLRQPHLPAGIAPTTADYTATVMFTSNLIGILFARSLHYQFYSWYALQIPFLAWKTPYPLVVKLAVIAGTEYAWNVFPSTSLSSAILLGCNALLLTGVWFGKETEAKAKAQAKPKST</sequence>
<evidence type="ECO:0000256" key="1">
    <source>
        <dbReference type="ARBA" id="ARBA00004477"/>
    </source>
</evidence>
<evidence type="ECO:0000256" key="2">
    <source>
        <dbReference type="ARBA" id="ARBA00004922"/>
    </source>
</evidence>
<keyword evidence="8 14" id="KW-0256">Endoplasmic reticulum</keyword>
<dbReference type="EMBL" id="LUEZ02000045">
    <property type="protein sequence ID" value="RDB24043.1"/>
    <property type="molecule type" value="Genomic_DNA"/>
</dbReference>
<comment type="caution">
    <text evidence="15">The sequence shown here is derived from an EMBL/GenBank/DDBJ whole genome shotgun (WGS) entry which is preliminary data.</text>
</comment>
<dbReference type="PANTHER" id="PTHR12646:SF0">
    <property type="entry name" value="DOL-P-MAN:MAN(5)GLCNAC(2)-PP-DOL ALPHA-1,3-MANNOSYLTRANSFERASE"/>
    <property type="match status" value="1"/>
</dbReference>
<evidence type="ECO:0000256" key="3">
    <source>
        <dbReference type="ARBA" id="ARBA00011964"/>
    </source>
</evidence>
<dbReference type="EC" id="2.4.1.258" evidence="3 14"/>
<keyword evidence="7 14" id="KW-0812">Transmembrane</keyword>
<evidence type="ECO:0000256" key="5">
    <source>
        <dbReference type="ARBA" id="ARBA00022676"/>
    </source>
</evidence>
<evidence type="ECO:0000256" key="8">
    <source>
        <dbReference type="ARBA" id="ARBA00022824"/>
    </source>
</evidence>
<dbReference type="AlphaFoldDB" id="A0A369JWL7"/>
<dbReference type="PANTHER" id="PTHR12646">
    <property type="entry name" value="NOT56 - RELATED"/>
    <property type="match status" value="1"/>
</dbReference>
<proteinExistence type="inferred from homology"/>
<comment type="catalytic activity">
    <reaction evidence="12 14">
        <text>an alpha-D-Man-(1-&gt;2)-alpha-D-Man-(1-&gt;2)-alpha-D-Man-(1-&gt;3)-[alpha-D-Man-(1-&gt;6)]-beta-D-Man-(1-&gt;4)-beta-D-GlcNAc-(1-&gt;4)-alpha-D-GlcNAc-diphospho-di-trans,poly-cis-dolichol + a di-trans,poly-cis-dolichyl beta-D-mannosyl phosphate = an alpha-D-Man-(1-&gt;2)-alpha-D-Man-(1-&gt;2)-alpha-D-Man-(1-&gt;3)-[alpha-D-Man-(1-&gt;3)-alpha-D-Man-(1-&gt;6)]-beta-D-Man-(1-&gt;4)-beta-D-GlcNAc-(1-&gt;4)-alpha-D-GlcNAc-diphospho-di-trans,poly-cis-dolichol + a di-trans,poly-cis-dolichyl phosphate + H(+)</text>
        <dbReference type="Rhea" id="RHEA:29527"/>
        <dbReference type="Rhea" id="RHEA-COMP:19498"/>
        <dbReference type="Rhea" id="RHEA-COMP:19501"/>
        <dbReference type="Rhea" id="RHEA-COMP:19516"/>
        <dbReference type="Rhea" id="RHEA-COMP:19517"/>
        <dbReference type="ChEBI" id="CHEBI:15378"/>
        <dbReference type="ChEBI" id="CHEBI:57683"/>
        <dbReference type="ChEBI" id="CHEBI:58211"/>
        <dbReference type="ChEBI" id="CHEBI:132515"/>
        <dbReference type="ChEBI" id="CHEBI:132516"/>
        <dbReference type="EC" id="2.4.1.258"/>
    </reaction>
    <physiologicalReaction direction="left-to-right" evidence="12 14">
        <dbReference type="Rhea" id="RHEA:29528"/>
    </physiologicalReaction>
</comment>
<feature type="transmembrane region" description="Helical" evidence="14">
    <location>
        <begin position="184"/>
        <end position="206"/>
    </location>
</feature>
<evidence type="ECO:0000256" key="7">
    <source>
        <dbReference type="ARBA" id="ARBA00022692"/>
    </source>
</evidence>
<dbReference type="GO" id="GO:0052925">
    <property type="term" value="F:dol-P-Man:Man(5)GlcNAc(2)-PP-Dol alpha-1,3-mannosyltransferase activity"/>
    <property type="evidence" value="ECO:0007669"/>
    <property type="project" value="UniProtKB-EC"/>
</dbReference>
<evidence type="ECO:0000256" key="10">
    <source>
        <dbReference type="ARBA" id="ARBA00023136"/>
    </source>
</evidence>
<dbReference type="GO" id="GO:0005789">
    <property type="term" value="C:endoplasmic reticulum membrane"/>
    <property type="evidence" value="ECO:0007669"/>
    <property type="project" value="UniProtKB-SubCell"/>
</dbReference>
<gene>
    <name evidence="15" type="primary">alg3</name>
    <name evidence="15" type="ORF">Hypma_008687</name>
</gene>
<evidence type="ECO:0000256" key="13">
    <source>
        <dbReference type="ARBA" id="ARBA00093457"/>
    </source>
</evidence>
<feature type="transmembrane region" description="Helical" evidence="14">
    <location>
        <begin position="25"/>
        <end position="45"/>
    </location>
</feature>
<dbReference type="InParanoid" id="A0A369JWL7"/>
<keyword evidence="10 14" id="KW-0472">Membrane</keyword>
<feature type="transmembrane region" description="Helical" evidence="14">
    <location>
        <begin position="151"/>
        <end position="172"/>
    </location>
</feature>
<evidence type="ECO:0000256" key="6">
    <source>
        <dbReference type="ARBA" id="ARBA00022679"/>
    </source>
</evidence>